<accession>A0AB74GVB9</accession>
<dbReference type="EMBL" id="UGLU01000001">
    <property type="protein sequence ID" value="STU52765.1"/>
    <property type="molecule type" value="Genomic_DNA"/>
</dbReference>
<organism evidence="1 2">
    <name type="scientific">Klebsiella pneumoniae</name>
    <dbReference type="NCBI Taxonomy" id="573"/>
    <lineage>
        <taxon>Bacteria</taxon>
        <taxon>Pseudomonadati</taxon>
        <taxon>Pseudomonadota</taxon>
        <taxon>Gammaproteobacteria</taxon>
        <taxon>Enterobacterales</taxon>
        <taxon>Enterobacteriaceae</taxon>
        <taxon>Klebsiella/Raoultella group</taxon>
        <taxon>Klebsiella</taxon>
        <taxon>Klebsiella pneumoniae complex</taxon>
    </lineage>
</organism>
<dbReference type="AlphaFoldDB" id="A0AB74GVB9"/>
<gene>
    <name evidence="1" type="ORF">NCTC5051_03846</name>
</gene>
<comment type="caution">
    <text evidence="1">The sequence shown here is derived from an EMBL/GenBank/DDBJ whole genome shotgun (WGS) entry which is preliminary data.</text>
</comment>
<evidence type="ECO:0000313" key="2">
    <source>
        <dbReference type="Proteomes" id="UP000254141"/>
    </source>
</evidence>
<name>A0AB74GVB9_KLEPN</name>
<proteinExistence type="predicted"/>
<dbReference type="Proteomes" id="UP000254141">
    <property type="component" value="Unassembled WGS sequence"/>
</dbReference>
<reference evidence="1 2" key="1">
    <citation type="submission" date="2018-06" db="EMBL/GenBank/DDBJ databases">
        <authorList>
            <consortium name="Pathogen Informatics"/>
            <person name="Doyle S."/>
        </authorList>
    </citation>
    <scope>NUCLEOTIDE SEQUENCE [LARGE SCALE GENOMIC DNA]</scope>
    <source>
        <strain evidence="1 2">NCTC5051</strain>
    </source>
</reference>
<sequence length="314" mass="34529">MTVSTQVSRNEYTGNGATTQYDFTFRILDKSHLLVQTLDTSENIVTLTLGTDYTVTGVNRYNGGKVVLTSALPAGYKISIERSTPVTQEASIRNQGGFFPEIHEDAFDKLTMLVQQAYGWWSGLSLRKPSWLANYYDALNNRIRNLRDPSQAQDAATKNYVDGQIVDNTNAWKAGDAILDQKIDSNFRRSLRVPDSYVEELPQLSMLEGKILAFSGGRPVGVLPESGSAADVLIELAKPTGADLVYCGNSPVSLIIRGSIFKYLNELDRSTLLNVVGAEVIVDYALQHAINDGVTILEWPAVPGVYVLGKKFII</sequence>
<protein>
    <submittedName>
        <fullName evidence="1">Phage T7 tail fibre protein</fullName>
    </submittedName>
</protein>
<evidence type="ECO:0000313" key="1">
    <source>
        <dbReference type="EMBL" id="STU52765.1"/>
    </source>
</evidence>